<evidence type="ECO:0000313" key="4">
    <source>
        <dbReference type="EMBL" id="RDW80324.1"/>
    </source>
</evidence>
<dbReference type="GO" id="GO:0008194">
    <property type="term" value="F:UDP-glycosyltransferase activity"/>
    <property type="evidence" value="ECO:0007669"/>
    <property type="project" value="TreeGrafter"/>
</dbReference>
<keyword evidence="1" id="KW-0328">Glycosyltransferase</keyword>
<feature type="domain" description="Erythromycin biosynthesis protein CIII-like C-terminal" evidence="3">
    <location>
        <begin position="373"/>
        <end position="443"/>
    </location>
</feature>
<dbReference type="AlphaFoldDB" id="A0A3D8S2L6"/>
<dbReference type="SUPFAM" id="SSF53756">
    <property type="entry name" value="UDP-Glycosyltransferase/glycogen phosphorylase"/>
    <property type="match status" value="1"/>
</dbReference>
<organism evidence="4 5">
    <name type="scientific">Coleophoma crateriformis</name>
    <dbReference type="NCBI Taxonomy" id="565419"/>
    <lineage>
        <taxon>Eukaryota</taxon>
        <taxon>Fungi</taxon>
        <taxon>Dikarya</taxon>
        <taxon>Ascomycota</taxon>
        <taxon>Pezizomycotina</taxon>
        <taxon>Leotiomycetes</taxon>
        <taxon>Helotiales</taxon>
        <taxon>Dermateaceae</taxon>
        <taxon>Coleophoma</taxon>
    </lineage>
</organism>
<keyword evidence="5" id="KW-1185">Reference proteome</keyword>
<reference evidence="4 5" key="1">
    <citation type="journal article" date="2018" name="IMA Fungus">
        <title>IMA Genome-F 9: Draft genome sequence of Annulohypoxylon stygium, Aspergillus mulundensis, Berkeleyomyces basicola (syn. Thielaviopsis basicola), Ceratocystis smalleyi, two Cercospora beticola strains, Coleophoma cylindrospora, Fusarium fracticaudum, Phialophora cf. hyalina, and Morchella septimelata.</title>
        <authorList>
            <person name="Wingfield B.D."/>
            <person name="Bills G.F."/>
            <person name="Dong Y."/>
            <person name="Huang W."/>
            <person name="Nel W.J."/>
            <person name="Swalarsk-Parry B.S."/>
            <person name="Vaghefi N."/>
            <person name="Wilken P.M."/>
            <person name="An Z."/>
            <person name="de Beer Z.W."/>
            <person name="De Vos L."/>
            <person name="Chen L."/>
            <person name="Duong T.A."/>
            <person name="Gao Y."/>
            <person name="Hammerbacher A."/>
            <person name="Kikkert J.R."/>
            <person name="Li Y."/>
            <person name="Li H."/>
            <person name="Li K."/>
            <person name="Li Q."/>
            <person name="Liu X."/>
            <person name="Ma X."/>
            <person name="Naidoo K."/>
            <person name="Pethybridge S.J."/>
            <person name="Sun J."/>
            <person name="Steenkamp E.T."/>
            <person name="van der Nest M.A."/>
            <person name="van Wyk S."/>
            <person name="Wingfield M.J."/>
            <person name="Xiong C."/>
            <person name="Yue Q."/>
            <person name="Zhang X."/>
        </authorList>
    </citation>
    <scope>NUCLEOTIDE SEQUENCE [LARGE SCALE GENOMIC DNA]</scope>
    <source>
        <strain evidence="4 5">BP5796</strain>
    </source>
</reference>
<gene>
    <name evidence="4" type="ORF">BP5796_05022</name>
</gene>
<proteinExistence type="predicted"/>
<evidence type="ECO:0000313" key="5">
    <source>
        <dbReference type="Proteomes" id="UP000256328"/>
    </source>
</evidence>
<dbReference type="EMBL" id="PDLN01000007">
    <property type="protein sequence ID" value="RDW80324.1"/>
    <property type="molecule type" value="Genomic_DNA"/>
</dbReference>
<evidence type="ECO:0000259" key="3">
    <source>
        <dbReference type="Pfam" id="PF06722"/>
    </source>
</evidence>
<keyword evidence="2" id="KW-0808">Transferase</keyword>
<dbReference type="InterPro" id="IPR010610">
    <property type="entry name" value="EryCIII-like_C"/>
</dbReference>
<dbReference type="InterPro" id="IPR050271">
    <property type="entry name" value="UDP-glycosyltransferase"/>
</dbReference>
<comment type="caution">
    <text evidence="4">The sequence shown here is derived from an EMBL/GenBank/DDBJ whole genome shotgun (WGS) entry which is preliminary data.</text>
</comment>
<dbReference type="PANTHER" id="PTHR48043:SF145">
    <property type="entry name" value="FI06409P-RELATED"/>
    <property type="match status" value="1"/>
</dbReference>
<dbReference type="Proteomes" id="UP000256328">
    <property type="component" value="Unassembled WGS sequence"/>
</dbReference>
<evidence type="ECO:0000256" key="2">
    <source>
        <dbReference type="ARBA" id="ARBA00022679"/>
    </source>
</evidence>
<dbReference type="Pfam" id="PF06722">
    <property type="entry name" value="EryCIII-like_C"/>
    <property type="match status" value="1"/>
</dbReference>
<dbReference type="Gene3D" id="3.40.50.2000">
    <property type="entry name" value="Glycogen Phosphorylase B"/>
    <property type="match status" value="1"/>
</dbReference>
<accession>A0A3D8S2L6</accession>
<protein>
    <recommendedName>
        <fullName evidence="3">Erythromycin biosynthesis protein CIII-like C-terminal domain-containing protein</fullName>
    </recommendedName>
</protein>
<sequence>MDSSTSTEAPIMHAEVEAPPLDQSILFLTNEEHGQSNVMFAIIYELLTQHRTKLHVASWDKFLARLDSAQILAQEEYLSENLIPIELHRLPSESMVSKCMSRTRETQASFRHAPGYRGMSYYRSFAPTMLAAYEPTDYMSIYFETKRLVEEIEPNIIVLDPFLSSSIDFVRMSGRKHVILSPVSPSAYVVPKLPLLQIFCKYPTQASGLPFPLPWAKVPENVWTILNGLYVLLFDRNIKELDKVRREQGITWPLPIFEPLQKGVPLICPSLPTIDYPIPWPSDLEFVGPIVAPYKSPIEDDPDLWNWLQQGHTVIICLGTHALLAQHAIMELAKGLRILLDQCPKVQILWKLKKDKDFDKSATLPLLTEIDSGRVRLTEWIKSDLAAVLQTGSIICIVHHGGANSFFEATWAGIPQIIVAQWHDTYEYAAKVEYLGIGVYGNKTCAPDLYRREFGEALVLCTGSSKSSKEIQERANALGLVSQKRSGRKLAVAKLREILANVATTKPSPG</sequence>
<dbReference type="PANTHER" id="PTHR48043">
    <property type="entry name" value="EG:EG0003.4 PROTEIN-RELATED"/>
    <property type="match status" value="1"/>
</dbReference>
<evidence type="ECO:0000256" key="1">
    <source>
        <dbReference type="ARBA" id="ARBA00022676"/>
    </source>
</evidence>
<name>A0A3D8S2L6_9HELO</name>
<dbReference type="OrthoDB" id="407298at2759"/>